<dbReference type="PANTHER" id="PTHR43280">
    <property type="entry name" value="ARAC-FAMILY TRANSCRIPTIONAL REGULATOR"/>
    <property type="match status" value="1"/>
</dbReference>
<dbReference type="Gene3D" id="1.10.10.60">
    <property type="entry name" value="Homeodomain-like"/>
    <property type="match status" value="2"/>
</dbReference>
<dbReference type="Pfam" id="PF07883">
    <property type="entry name" value="Cupin_2"/>
    <property type="match status" value="1"/>
</dbReference>
<dbReference type="Pfam" id="PF12833">
    <property type="entry name" value="HTH_18"/>
    <property type="match status" value="1"/>
</dbReference>
<comment type="caution">
    <text evidence="5">The sequence shown here is derived from an EMBL/GenBank/DDBJ whole genome shotgun (WGS) entry which is preliminary data.</text>
</comment>
<dbReference type="SUPFAM" id="SSF51182">
    <property type="entry name" value="RmlC-like cupins"/>
    <property type="match status" value="1"/>
</dbReference>
<feature type="domain" description="HTH araC/xylS-type" evidence="4">
    <location>
        <begin position="203"/>
        <end position="301"/>
    </location>
</feature>
<dbReference type="InterPro" id="IPR018062">
    <property type="entry name" value="HTH_AraC-typ_CS"/>
</dbReference>
<dbReference type="PROSITE" id="PS00041">
    <property type="entry name" value="HTH_ARAC_FAMILY_1"/>
    <property type="match status" value="1"/>
</dbReference>
<dbReference type="InterPro" id="IPR013096">
    <property type="entry name" value="Cupin_2"/>
</dbReference>
<keyword evidence="1" id="KW-0805">Transcription regulation</keyword>
<dbReference type="InterPro" id="IPR014710">
    <property type="entry name" value="RmlC-like_jellyroll"/>
</dbReference>
<evidence type="ECO:0000256" key="2">
    <source>
        <dbReference type="ARBA" id="ARBA00023125"/>
    </source>
</evidence>
<dbReference type="Gene3D" id="2.60.120.10">
    <property type="entry name" value="Jelly Rolls"/>
    <property type="match status" value="1"/>
</dbReference>
<keyword evidence="3" id="KW-0804">Transcription</keyword>
<dbReference type="InterPro" id="IPR011051">
    <property type="entry name" value="RmlC_Cupin_sf"/>
</dbReference>
<sequence>MTFRMTLQDPNLIPKTSKYVGNGLDKIIKEPLNASELLVEFRAPLVMKEYHWHEHIEINVIHNGQLTYELSGHEIKFEQGSIVAFWATVPHRVTAVSDDAFMTILSVPVHILFNWRLHNNLGARLLNGDIARAMSTDLIDISECRRWHKYYASESSVMQDITSEEVGLFLRRLSYNAELIVSAHFEVGRPDKNISASTAKHVHQMISYISANFQDPITVDDVATAVKLNPKYAMNIFHNMLDMTIKKYITNMRIHRARVLLTESTMSVSQISQEAGFRSASAFYSTFQSSVGLKPLEYRKNNA</sequence>
<dbReference type="Proteomes" id="UP000809621">
    <property type="component" value="Unassembled WGS sequence"/>
</dbReference>
<evidence type="ECO:0000313" key="6">
    <source>
        <dbReference type="Proteomes" id="UP000809621"/>
    </source>
</evidence>
<dbReference type="PANTHER" id="PTHR43280:SF14">
    <property type="entry name" value="MELIBIOSE OPERON REGULATORY PROTEIN"/>
    <property type="match status" value="1"/>
</dbReference>
<evidence type="ECO:0000313" key="5">
    <source>
        <dbReference type="EMBL" id="MBM7037405.1"/>
    </source>
</evidence>
<accession>A0ABS2HIQ7</accession>
<name>A0ABS2HIQ7_9VIBR</name>
<dbReference type="EMBL" id="JAFEUM010000005">
    <property type="protein sequence ID" value="MBM7037405.1"/>
    <property type="molecule type" value="Genomic_DNA"/>
</dbReference>
<dbReference type="SMART" id="SM00342">
    <property type="entry name" value="HTH_ARAC"/>
    <property type="match status" value="1"/>
</dbReference>
<evidence type="ECO:0000256" key="1">
    <source>
        <dbReference type="ARBA" id="ARBA00023015"/>
    </source>
</evidence>
<evidence type="ECO:0000259" key="4">
    <source>
        <dbReference type="PROSITE" id="PS01124"/>
    </source>
</evidence>
<proteinExistence type="predicted"/>
<dbReference type="InterPro" id="IPR009057">
    <property type="entry name" value="Homeodomain-like_sf"/>
</dbReference>
<dbReference type="RefSeq" id="WP_205158938.1">
    <property type="nucleotide sequence ID" value="NZ_JAFEUM010000005.1"/>
</dbReference>
<reference evidence="5 6" key="1">
    <citation type="submission" date="2021-02" db="EMBL/GenBank/DDBJ databases">
        <authorList>
            <person name="Park J.-S."/>
        </authorList>
    </citation>
    <scope>NUCLEOTIDE SEQUENCE [LARGE SCALE GENOMIC DNA]</scope>
    <source>
        <strain evidence="5 6">188UL20-2</strain>
    </source>
</reference>
<evidence type="ECO:0000256" key="3">
    <source>
        <dbReference type="ARBA" id="ARBA00023163"/>
    </source>
</evidence>
<gene>
    <name evidence="5" type="ORF">JQC93_13400</name>
</gene>
<keyword evidence="6" id="KW-1185">Reference proteome</keyword>
<protein>
    <submittedName>
        <fullName evidence="5">Helix-turn-helix domain-containing protein</fullName>
    </submittedName>
</protein>
<dbReference type="InterPro" id="IPR018060">
    <property type="entry name" value="HTH_AraC"/>
</dbReference>
<organism evidence="5 6">
    <name type="scientific">Vibrio ulleungensis</name>
    <dbReference type="NCBI Taxonomy" id="2807619"/>
    <lineage>
        <taxon>Bacteria</taxon>
        <taxon>Pseudomonadati</taxon>
        <taxon>Pseudomonadota</taxon>
        <taxon>Gammaproteobacteria</taxon>
        <taxon>Vibrionales</taxon>
        <taxon>Vibrionaceae</taxon>
        <taxon>Vibrio</taxon>
    </lineage>
</organism>
<keyword evidence="2" id="KW-0238">DNA-binding</keyword>
<dbReference type="PROSITE" id="PS01124">
    <property type="entry name" value="HTH_ARAC_FAMILY_2"/>
    <property type="match status" value="1"/>
</dbReference>
<dbReference type="SUPFAM" id="SSF46689">
    <property type="entry name" value="Homeodomain-like"/>
    <property type="match status" value="1"/>
</dbReference>